<dbReference type="InterPro" id="IPR036249">
    <property type="entry name" value="Thioredoxin-like_sf"/>
</dbReference>
<dbReference type="CDD" id="cd02955">
    <property type="entry name" value="SSP411"/>
    <property type="match status" value="1"/>
</dbReference>
<dbReference type="PANTHER" id="PTHR42899">
    <property type="entry name" value="SPERMATOGENESIS-ASSOCIATED PROTEIN 20"/>
    <property type="match status" value="1"/>
</dbReference>
<organism evidence="2 3">
    <name type="scientific">Mucor circinelloides f. lusitanicus</name>
    <name type="common">Mucor racemosus var. lusitanicus</name>
    <dbReference type="NCBI Taxonomy" id="29924"/>
    <lineage>
        <taxon>Eukaryota</taxon>
        <taxon>Fungi</taxon>
        <taxon>Fungi incertae sedis</taxon>
        <taxon>Mucoromycota</taxon>
        <taxon>Mucoromycotina</taxon>
        <taxon>Mucoromycetes</taxon>
        <taxon>Mucorales</taxon>
        <taxon>Mucorineae</taxon>
        <taxon>Mucoraceae</taxon>
        <taxon>Mucor</taxon>
    </lineage>
</organism>
<dbReference type="SUPFAM" id="SSF52833">
    <property type="entry name" value="Thioredoxin-like"/>
    <property type="match status" value="1"/>
</dbReference>
<dbReference type="InterPro" id="IPR004879">
    <property type="entry name" value="Ssp411-like_TRX"/>
</dbReference>
<dbReference type="InterPro" id="IPR008928">
    <property type="entry name" value="6-hairpin_glycosidase_sf"/>
</dbReference>
<dbReference type="InterPro" id="IPR024705">
    <property type="entry name" value="Ssp411"/>
</dbReference>
<dbReference type="GO" id="GO:0005975">
    <property type="term" value="P:carbohydrate metabolic process"/>
    <property type="evidence" value="ECO:0007669"/>
    <property type="project" value="InterPro"/>
</dbReference>
<protein>
    <recommendedName>
        <fullName evidence="1">Spermatogenesis-associated protein 20-like TRX domain-containing protein</fullName>
    </recommendedName>
</protein>
<dbReference type="Pfam" id="PF03190">
    <property type="entry name" value="Thioredox_DsbH"/>
    <property type="match status" value="1"/>
</dbReference>
<dbReference type="Proteomes" id="UP000469890">
    <property type="component" value="Unassembled WGS sequence"/>
</dbReference>
<accession>A0A8H4F0Z9</accession>
<evidence type="ECO:0000313" key="2">
    <source>
        <dbReference type="EMBL" id="KAF1800855.1"/>
    </source>
</evidence>
<comment type="caution">
    <text evidence="2">The sequence shown here is derived from an EMBL/GenBank/DDBJ whole genome shotgun (WGS) entry which is preliminary data.</text>
</comment>
<dbReference type="EMBL" id="JAAECE010000005">
    <property type="protein sequence ID" value="KAF1800855.1"/>
    <property type="molecule type" value="Genomic_DNA"/>
</dbReference>
<reference evidence="2 3" key="1">
    <citation type="submission" date="2019-09" db="EMBL/GenBank/DDBJ databases">
        <authorList>
            <consortium name="DOE Joint Genome Institute"/>
            <person name="Mondo S.J."/>
            <person name="Navarro-Mendoza M.I."/>
            <person name="Perez-Arques C."/>
            <person name="Panchal S."/>
            <person name="Nicolas F.E."/>
            <person name="Ganguly P."/>
            <person name="Pangilinan J."/>
            <person name="Grigoriev I."/>
            <person name="Heitman J."/>
            <person name="Sanya K."/>
            <person name="Garre V."/>
        </authorList>
    </citation>
    <scope>NUCLEOTIDE SEQUENCE [LARGE SCALE GENOMIC DNA]</scope>
    <source>
        <strain evidence="2 3">MU402</strain>
    </source>
</reference>
<dbReference type="Gene3D" id="3.40.30.10">
    <property type="entry name" value="Glutaredoxin"/>
    <property type="match status" value="1"/>
</dbReference>
<dbReference type="PIRSF" id="PIRSF006402">
    <property type="entry name" value="UCP006402_thioredoxin"/>
    <property type="match status" value="1"/>
</dbReference>
<name>A0A8H4F0Z9_MUCCL</name>
<dbReference type="AlphaFoldDB" id="A0A8H4F0Z9"/>
<proteinExistence type="predicted"/>
<evidence type="ECO:0000259" key="1">
    <source>
        <dbReference type="Pfam" id="PF03190"/>
    </source>
</evidence>
<dbReference type="SUPFAM" id="SSF48208">
    <property type="entry name" value="Six-hairpin glycosidases"/>
    <property type="match status" value="1"/>
</dbReference>
<sequence length="716" mass="80801">MSTFTNRLINEKSPYLLQHAHNPVDWYPWGEEAFNKAKQENKPIFLSVGYSTCHWCHVMEHESFESESVAAIMNQKFVNIKVDREENPGVDKLYMTYVQLTSGQGGWPMSVFLTPDLNPFFGASYFPPEDQYGKPGFKTLLNRIAQLWETDPQKVKASGENMTQQLRSYIQAKPAELTSALDPIAVAAETYHHFENSFDPVYGGFGPAPKFPTPVQLQFLIDYYMYNRQKKTADAQKALEMALFTLKKIAAGGIHDHVGSGFHRYSTDKKWHVPHFEKMLYDQAQLLSLYSSAYQITGEAVFAEVTRDIILYVSRDLHHAQGGFYSAEDADSLPLDKSTKKLEGAFCVWEISELQDILGLVNSYVVGVHYGCKEEGNVDPAQDPQNELKRKNVLSESQSIEDTAKAAGMTPTEVHEILNLAKIKLWEYRAKVRPRPHRDEKILTSWNGLMITGLVHAYDAIQDEEIIKLAVEAAEFIYHQLYDPSTHTLLRSYCNGPSDIQGFIDDYCNLIQALLDLYEVTFDERWIEWAFALQEKQNELFYDAEQGGYFNVTVDDTSILVRMKEEQDGAEPSANAVSLRNLVRLASLLEVSAYFNKAQETVSAFRLSLSKFPFAIPALVASFMLVSNGQKEIVLAGRPTDPTMSTFKKIVSRVFMPNKLVALAKLEGFIASKNSVIKQIAEQSQSLVNEPAAYICENFACGLPIYDAEQLKSALA</sequence>
<dbReference type="PANTHER" id="PTHR42899:SF1">
    <property type="entry name" value="SPERMATOGENESIS-ASSOCIATED PROTEIN 20"/>
    <property type="match status" value="1"/>
</dbReference>
<feature type="domain" description="Spermatogenesis-associated protein 20-like TRX" evidence="1">
    <location>
        <begin position="5"/>
        <end position="166"/>
    </location>
</feature>
<gene>
    <name evidence="2" type="ORF">FB192DRAFT_1382649</name>
</gene>
<evidence type="ECO:0000313" key="3">
    <source>
        <dbReference type="Proteomes" id="UP000469890"/>
    </source>
</evidence>